<dbReference type="EMBL" id="LCLS01000005">
    <property type="protein sequence ID" value="KKU22218.1"/>
    <property type="molecule type" value="Genomic_DNA"/>
</dbReference>
<dbReference type="InterPro" id="IPR041657">
    <property type="entry name" value="HTH_17"/>
</dbReference>
<evidence type="ECO:0000259" key="1">
    <source>
        <dbReference type="Pfam" id="PF12728"/>
    </source>
</evidence>
<evidence type="ECO:0000313" key="3">
    <source>
        <dbReference type="Proteomes" id="UP000034107"/>
    </source>
</evidence>
<dbReference type="Pfam" id="PF12728">
    <property type="entry name" value="HTH_17"/>
    <property type="match status" value="1"/>
</dbReference>
<evidence type="ECO:0000313" key="2">
    <source>
        <dbReference type="EMBL" id="KKU22218.1"/>
    </source>
</evidence>
<dbReference type="Proteomes" id="UP000034107">
    <property type="component" value="Unassembled WGS sequence"/>
</dbReference>
<protein>
    <submittedName>
        <fullName evidence="2">Resolvase related protein</fullName>
    </submittedName>
</protein>
<reference evidence="2 3" key="1">
    <citation type="journal article" date="2015" name="Nature">
        <title>rRNA introns, odd ribosomes, and small enigmatic genomes across a large radiation of phyla.</title>
        <authorList>
            <person name="Brown C.T."/>
            <person name="Hug L.A."/>
            <person name="Thomas B.C."/>
            <person name="Sharon I."/>
            <person name="Castelle C.J."/>
            <person name="Singh A."/>
            <person name="Wilkins M.J."/>
            <person name="Williams K.H."/>
            <person name="Banfield J.F."/>
        </authorList>
    </citation>
    <scope>NUCLEOTIDE SEQUENCE [LARGE SCALE GENOMIC DNA]</scope>
</reference>
<proteinExistence type="predicted"/>
<dbReference type="SUPFAM" id="SSF46955">
    <property type="entry name" value="Putative DNA-binding domain"/>
    <property type="match status" value="1"/>
</dbReference>
<name>A0A0G1QWQ3_9BACT</name>
<dbReference type="NCBIfam" id="TIGR01764">
    <property type="entry name" value="excise"/>
    <property type="match status" value="1"/>
</dbReference>
<dbReference type="GO" id="GO:0003677">
    <property type="term" value="F:DNA binding"/>
    <property type="evidence" value="ECO:0007669"/>
    <property type="project" value="InterPro"/>
</dbReference>
<sequence length="84" mass="9490">MAKEFYSTMETANIIGVSRKTIFQWARDGKIDATKVGRNYVIPHASVLRMLGKTVGKDGKVAIEKAIDKALKEYEKTFRLLGRE</sequence>
<accession>A0A0G1QWQ3</accession>
<comment type="caution">
    <text evidence="2">The sequence shown here is derived from an EMBL/GenBank/DDBJ whole genome shotgun (WGS) entry which is preliminary data.</text>
</comment>
<dbReference type="InterPro" id="IPR009061">
    <property type="entry name" value="DNA-bd_dom_put_sf"/>
</dbReference>
<feature type="domain" description="Helix-turn-helix" evidence="1">
    <location>
        <begin position="5"/>
        <end position="51"/>
    </location>
</feature>
<dbReference type="AlphaFoldDB" id="A0A0G1QWQ3"/>
<dbReference type="InterPro" id="IPR010093">
    <property type="entry name" value="SinI_DNA-bd"/>
</dbReference>
<gene>
    <name evidence="2" type="ORF">UX31_C0005G0028</name>
</gene>
<organism evidence="2 3">
    <name type="scientific">Candidatus Nomurabacteria bacterium GW2011_GWA1_46_11</name>
    <dbReference type="NCBI Taxonomy" id="1618732"/>
    <lineage>
        <taxon>Bacteria</taxon>
        <taxon>Candidatus Nomuraibacteriota</taxon>
    </lineage>
</organism>